<proteinExistence type="predicted"/>
<sequence>MTITLRLTIADPVAGVAYSLQARRTCRSSRASPPKA</sequence>
<protein>
    <submittedName>
        <fullName evidence="1">Uncharacterized protein</fullName>
    </submittedName>
</protein>
<reference evidence="1 2" key="1">
    <citation type="submission" date="2020-08" db="EMBL/GenBank/DDBJ databases">
        <title>Functional genomics of gut bacteria from endangered species of beetles.</title>
        <authorList>
            <person name="Carlos-Shanley C."/>
        </authorList>
    </citation>
    <scope>NUCLEOTIDE SEQUENCE [LARGE SCALE GENOMIC DNA]</scope>
    <source>
        <strain evidence="1 2">S00192</strain>
    </source>
</reference>
<gene>
    <name evidence="1" type="ORF">HNP47_001069</name>
</gene>
<organism evidence="1 2">
    <name type="scientific">Brevundimonas vesicularis</name>
    <name type="common">Pseudomonas vesicularis</name>
    <dbReference type="NCBI Taxonomy" id="41276"/>
    <lineage>
        <taxon>Bacteria</taxon>
        <taxon>Pseudomonadati</taxon>
        <taxon>Pseudomonadota</taxon>
        <taxon>Alphaproteobacteria</taxon>
        <taxon>Caulobacterales</taxon>
        <taxon>Caulobacteraceae</taxon>
        <taxon>Brevundimonas</taxon>
    </lineage>
</organism>
<comment type="caution">
    <text evidence="1">The sequence shown here is derived from an EMBL/GenBank/DDBJ whole genome shotgun (WGS) entry which is preliminary data.</text>
</comment>
<name>A0A7W9L584_BREVE</name>
<dbReference type="Proteomes" id="UP000556201">
    <property type="component" value="Unassembled WGS sequence"/>
</dbReference>
<dbReference type="AlphaFoldDB" id="A0A7W9L584"/>
<evidence type="ECO:0000313" key="1">
    <source>
        <dbReference type="EMBL" id="MBB5771100.1"/>
    </source>
</evidence>
<evidence type="ECO:0000313" key="2">
    <source>
        <dbReference type="Proteomes" id="UP000556201"/>
    </source>
</evidence>
<dbReference type="EMBL" id="JACHLJ010000001">
    <property type="protein sequence ID" value="MBB5771100.1"/>
    <property type="molecule type" value="Genomic_DNA"/>
</dbReference>
<accession>A0A7W9L584</accession>